<keyword evidence="4 5" id="KW-0413">Isomerase</keyword>
<evidence type="ECO:0000256" key="6">
    <source>
        <dbReference type="PIRSR" id="PIRSR600821-50"/>
    </source>
</evidence>
<dbReference type="InterPro" id="IPR001608">
    <property type="entry name" value="Ala_racemase_N"/>
</dbReference>
<dbReference type="AlphaFoldDB" id="A0A368BTQ1"/>
<name>A0A368BTQ1_9GAMM</name>
<dbReference type="EMBL" id="QOPE01000031">
    <property type="protein sequence ID" value="RCL40096.1"/>
    <property type="molecule type" value="Genomic_DNA"/>
</dbReference>
<comment type="caution">
    <text evidence="9">The sequence shown here is derived from an EMBL/GenBank/DDBJ whole genome shotgun (WGS) entry which is preliminary data.</text>
</comment>
<evidence type="ECO:0000256" key="7">
    <source>
        <dbReference type="PIRSR" id="PIRSR600821-52"/>
    </source>
</evidence>
<dbReference type="InterPro" id="IPR011079">
    <property type="entry name" value="Ala_racemase_C"/>
</dbReference>
<proteinExistence type="inferred from homology"/>
<dbReference type="Pfam" id="PF00842">
    <property type="entry name" value="Ala_racemase_C"/>
    <property type="match status" value="1"/>
</dbReference>
<dbReference type="SUPFAM" id="SSF50621">
    <property type="entry name" value="Alanine racemase C-terminal domain-like"/>
    <property type="match status" value="1"/>
</dbReference>
<dbReference type="NCBIfam" id="TIGR00492">
    <property type="entry name" value="alr"/>
    <property type="match status" value="1"/>
</dbReference>
<sequence length="350" mass="39918">MSKESAELHINFSVIQDNISYLKTHISDHTNFLSVIKANAYGHELEEFVLRLNDLTDGFAVVRLDEAMKIRKISNKPILLMQGVYQQNEIDQVIEHNLMTVLHTHEQINLYKDIQSKTKIWIKFNTGMNRLGFQVNEADQIQSFINDQNVLMTHLASSDVPSDPSNKKQMSKFQDLYDSFSTNPERSILNSSGVINFPSHAYDWVRCGIGLYGGVSGVTELKTAVTFKSKIISINKIKKGDAVGYGGRIRAKQDMSIAVVYCGYADGFPQSALDGTSVRINDREAIMFGRVSMDLITIDITHLNDVKFGDWVEFWSPQHSINKFADYNKLISYELMTRIDRRVRRVIYEN</sequence>
<dbReference type="PRINTS" id="PR00992">
    <property type="entry name" value="ALARACEMASE"/>
</dbReference>
<comment type="pathway">
    <text evidence="5">Amino-acid biosynthesis; D-alanine biosynthesis; D-alanine from L-alanine: step 1/1.</text>
</comment>
<dbReference type="FunFam" id="3.20.20.10:FF:000002">
    <property type="entry name" value="Alanine racemase"/>
    <property type="match status" value="1"/>
</dbReference>
<comment type="similarity">
    <text evidence="5">Belongs to the alanine racemase family.</text>
</comment>
<feature type="active site" description="Proton acceptor; specific for L-alanine" evidence="5">
    <location>
        <position position="245"/>
    </location>
</feature>
<accession>A0A368BTQ1</accession>
<evidence type="ECO:0000256" key="2">
    <source>
        <dbReference type="ARBA" id="ARBA00001933"/>
    </source>
</evidence>
<dbReference type="HAMAP" id="MF_01201">
    <property type="entry name" value="Ala_racemase"/>
    <property type="match status" value="1"/>
</dbReference>
<dbReference type="Gene3D" id="2.40.37.10">
    <property type="entry name" value="Lyase, Ornithine Decarboxylase, Chain A, domain 1"/>
    <property type="match status" value="1"/>
</dbReference>
<evidence type="ECO:0000256" key="1">
    <source>
        <dbReference type="ARBA" id="ARBA00000316"/>
    </source>
</evidence>
<dbReference type="Gene3D" id="3.20.20.10">
    <property type="entry name" value="Alanine racemase"/>
    <property type="match status" value="1"/>
</dbReference>
<dbReference type="InterPro" id="IPR000821">
    <property type="entry name" value="Ala_racemase"/>
</dbReference>
<feature type="binding site" evidence="5 7">
    <location>
        <position position="293"/>
    </location>
    <ligand>
        <name>substrate</name>
    </ligand>
</feature>
<dbReference type="PANTHER" id="PTHR30511">
    <property type="entry name" value="ALANINE RACEMASE"/>
    <property type="match status" value="1"/>
</dbReference>
<comment type="function">
    <text evidence="5">Catalyzes the interconversion of L-alanine and D-alanine. May also act on other amino acids.</text>
</comment>
<evidence type="ECO:0000256" key="3">
    <source>
        <dbReference type="ARBA" id="ARBA00022898"/>
    </source>
</evidence>
<evidence type="ECO:0000313" key="10">
    <source>
        <dbReference type="Proteomes" id="UP000253307"/>
    </source>
</evidence>
<dbReference type="GO" id="GO:0030632">
    <property type="term" value="P:D-alanine biosynthetic process"/>
    <property type="evidence" value="ECO:0007669"/>
    <property type="project" value="UniProtKB-UniRule"/>
</dbReference>
<dbReference type="GO" id="GO:0008784">
    <property type="term" value="F:alanine racemase activity"/>
    <property type="evidence" value="ECO:0007669"/>
    <property type="project" value="UniProtKB-UniRule"/>
</dbReference>
<feature type="modified residue" description="N6-(pyridoxal phosphate)lysine" evidence="5 6">
    <location>
        <position position="37"/>
    </location>
</feature>
<dbReference type="SMART" id="SM01005">
    <property type="entry name" value="Ala_racemase_C"/>
    <property type="match status" value="1"/>
</dbReference>
<dbReference type="Proteomes" id="UP000253307">
    <property type="component" value="Unassembled WGS sequence"/>
</dbReference>
<protein>
    <recommendedName>
        <fullName evidence="5">Alanine racemase</fullName>
        <ecNumber evidence="5">5.1.1.1</ecNumber>
    </recommendedName>
</protein>
<dbReference type="GO" id="GO:0005829">
    <property type="term" value="C:cytosol"/>
    <property type="evidence" value="ECO:0007669"/>
    <property type="project" value="TreeGrafter"/>
</dbReference>
<dbReference type="EC" id="5.1.1.1" evidence="5"/>
<dbReference type="GO" id="GO:0030170">
    <property type="term" value="F:pyridoxal phosphate binding"/>
    <property type="evidence" value="ECO:0007669"/>
    <property type="project" value="UniProtKB-UniRule"/>
</dbReference>
<evidence type="ECO:0000256" key="4">
    <source>
        <dbReference type="ARBA" id="ARBA00023235"/>
    </source>
</evidence>
<dbReference type="SUPFAM" id="SSF51419">
    <property type="entry name" value="PLP-binding barrel"/>
    <property type="match status" value="1"/>
</dbReference>
<keyword evidence="3 5" id="KW-0663">Pyridoxal phosphate</keyword>
<organism evidence="9 10">
    <name type="scientific">SAR86 cluster bacterium</name>
    <dbReference type="NCBI Taxonomy" id="2030880"/>
    <lineage>
        <taxon>Bacteria</taxon>
        <taxon>Pseudomonadati</taxon>
        <taxon>Pseudomonadota</taxon>
        <taxon>Gammaproteobacteria</taxon>
        <taxon>SAR86 cluster</taxon>
    </lineage>
</organism>
<comment type="cofactor">
    <cofactor evidence="2 5 6">
        <name>pyridoxal 5'-phosphate</name>
        <dbReference type="ChEBI" id="CHEBI:597326"/>
    </cofactor>
</comment>
<evidence type="ECO:0000259" key="8">
    <source>
        <dbReference type="SMART" id="SM01005"/>
    </source>
</evidence>
<dbReference type="UniPathway" id="UPA00042">
    <property type="reaction ID" value="UER00497"/>
</dbReference>
<reference evidence="9 10" key="1">
    <citation type="journal article" date="2018" name="Microbiome">
        <title>Fine metagenomic profile of the Mediterranean stratified and mixed water columns revealed by assembly and recruitment.</title>
        <authorList>
            <person name="Haro-Moreno J.M."/>
            <person name="Lopez-Perez M."/>
            <person name="De La Torre J.R."/>
            <person name="Picazo A."/>
            <person name="Camacho A."/>
            <person name="Rodriguez-Valera F."/>
        </authorList>
    </citation>
    <scope>NUCLEOTIDE SEQUENCE [LARGE SCALE GENOMIC DNA]</scope>
    <source>
        <strain evidence="9">MED-G82</strain>
    </source>
</reference>
<feature type="domain" description="Alanine racemase C-terminal" evidence="8">
    <location>
        <begin position="224"/>
        <end position="348"/>
    </location>
</feature>
<dbReference type="Pfam" id="PF01168">
    <property type="entry name" value="Ala_racemase_N"/>
    <property type="match status" value="1"/>
</dbReference>
<gene>
    <name evidence="9" type="primary">alr</name>
    <name evidence="9" type="ORF">DBW96_03880</name>
</gene>
<feature type="binding site" evidence="5 7">
    <location>
        <position position="130"/>
    </location>
    <ligand>
        <name>substrate</name>
    </ligand>
</feature>
<dbReference type="PANTHER" id="PTHR30511:SF0">
    <property type="entry name" value="ALANINE RACEMASE, CATABOLIC-RELATED"/>
    <property type="match status" value="1"/>
</dbReference>
<evidence type="ECO:0000313" key="9">
    <source>
        <dbReference type="EMBL" id="RCL40096.1"/>
    </source>
</evidence>
<dbReference type="InterPro" id="IPR029066">
    <property type="entry name" value="PLP-binding_barrel"/>
</dbReference>
<feature type="active site" description="Proton acceptor; specific for D-alanine" evidence="5">
    <location>
        <position position="37"/>
    </location>
</feature>
<evidence type="ECO:0000256" key="5">
    <source>
        <dbReference type="HAMAP-Rule" id="MF_01201"/>
    </source>
</evidence>
<comment type="catalytic activity">
    <reaction evidence="1 5">
        <text>L-alanine = D-alanine</text>
        <dbReference type="Rhea" id="RHEA:20249"/>
        <dbReference type="ChEBI" id="CHEBI:57416"/>
        <dbReference type="ChEBI" id="CHEBI:57972"/>
        <dbReference type="EC" id="5.1.1.1"/>
    </reaction>
</comment>
<dbReference type="InterPro" id="IPR009006">
    <property type="entry name" value="Ala_racemase/Decarboxylase_C"/>
</dbReference>